<dbReference type="InterPro" id="IPR051626">
    <property type="entry name" value="Oxidoreductase_gamma_subunit"/>
</dbReference>
<evidence type="ECO:0000256" key="4">
    <source>
        <dbReference type="ARBA" id="ARBA00023014"/>
    </source>
</evidence>
<keyword evidence="2" id="KW-0560">Oxidoreductase</keyword>
<protein>
    <recommendedName>
        <fullName evidence="5">4Fe-4S ferredoxin-type domain-containing protein</fullName>
    </recommendedName>
</protein>
<reference evidence="6" key="1">
    <citation type="submission" date="2024-05" db="EMBL/GenBank/DDBJ databases">
        <title>Isolation and characterization of Sporomusa carbonis sp. nov., a carboxydotrophic hydrogenogen in the genus of Sporomusa isolated from a charcoal burning pile.</title>
        <authorList>
            <person name="Boeer T."/>
            <person name="Rosenbaum F."/>
            <person name="Eysell L."/>
            <person name="Mueller V."/>
            <person name="Daniel R."/>
            <person name="Poehlein A."/>
        </authorList>
    </citation>
    <scope>NUCLEOTIDE SEQUENCE [LARGE SCALE GENOMIC DNA]</scope>
    <source>
        <strain evidence="6">DSM 3132</strain>
    </source>
</reference>
<dbReference type="NCBIfam" id="TIGR02179">
    <property type="entry name" value="PorD_KorD"/>
    <property type="match status" value="1"/>
</dbReference>
<dbReference type="InterPro" id="IPR011898">
    <property type="entry name" value="PorD_KorD"/>
</dbReference>
<sequence>MGEIRLHGRGGQGTVMAAEMMANAFVFGGKYASVFPSFGIERRGSAVMAFARYADAPIREHTRVYNPDILLMLDQSLTDNPTCYEGFKAGGVIIANTKHEQHIIDLQVNQKTLGFIDAVSIALEETGTAITNTCMLGAFAKTTGLVELEDLKKALPLFFKEKILAGNLRSMERGFNEVKILQFSPSEASGAQKDLLNEQDPVVKPPTITTSLESAWADVSKNLLVAQTGEWRYRRPALDKAACKICGWCSIYCPGGCMKQEKDGYFHPDLDYCKGCGICANECPAHALKMKVEEVI</sequence>
<dbReference type="InterPro" id="IPR002869">
    <property type="entry name" value="Pyrv_flavodox_OxRed_cen"/>
</dbReference>
<dbReference type="SUPFAM" id="SSF53323">
    <property type="entry name" value="Pyruvate-ferredoxin oxidoreductase, PFOR, domain III"/>
    <property type="match status" value="1"/>
</dbReference>
<feature type="domain" description="4Fe-4S ferredoxin-type" evidence="5">
    <location>
        <begin position="234"/>
        <end position="263"/>
    </location>
</feature>
<gene>
    <name evidence="6" type="ORF">SPACI_045410</name>
</gene>
<keyword evidence="3" id="KW-0408">Iron</keyword>
<organism evidence="6 7">
    <name type="scientific">Sporomusa acidovorans (strain ATCC 49682 / DSM 3132 / Mol)</name>
    <dbReference type="NCBI Taxonomy" id="1123286"/>
    <lineage>
        <taxon>Bacteria</taxon>
        <taxon>Bacillati</taxon>
        <taxon>Bacillota</taxon>
        <taxon>Negativicutes</taxon>
        <taxon>Selenomonadales</taxon>
        <taxon>Sporomusaceae</taxon>
        <taxon>Sporomusa</taxon>
    </lineage>
</organism>
<dbReference type="Gene3D" id="3.30.70.20">
    <property type="match status" value="1"/>
</dbReference>
<dbReference type="Proteomes" id="UP000216052">
    <property type="component" value="Chromosome"/>
</dbReference>
<dbReference type="RefSeq" id="WP_169716969.1">
    <property type="nucleotide sequence ID" value="NZ_CP155571.1"/>
</dbReference>
<dbReference type="Pfam" id="PF01558">
    <property type="entry name" value="POR"/>
    <property type="match status" value="1"/>
</dbReference>
<dbReference type="PROSITE" id="PS00198">
    <property type="entry name" value="4FE4S_FER_1"/>
    <property type="match status" value="1"/>
</dbReference>
<dbReference type="NCBIfam" id="TIGR02175">
    <property type="entry name" value="PorC_KorC"/>
    <property type="match status" value="1"/>
</dbReference>
<dbReference type="InterPro" id="IPR019752">
    <property type="entry name" value="Pyrv/ketoisovalerate_OxRed_cat"/>
</dbReference>
<accession>A0ABZ3J8J9</accession>
<dbReference type="Pfam" id="PF00037">
    <property type="entry name" value="Fer4"/>
    <property type="match status" value="1"/>
</dbReference>
<dbReference type="PANTHER" id="PTHR43366:SF1">
    <property type="entry name" value="PYRUVATE SYNTHASE SUBUNIT PORC"/>
    <property type="match status" value="1"/>
</dbReference>
<dbReference type="EMBL" id="CP155571">
    <property type="protein sequence ID" value="XFO74431.1"/>
    <property type="molecule type" value="Genomic_DNA"/>
</dbReference>
<name>A0ABZ3J8J9_SPOA4</name>
<proteinExistence type="predicted"/>
<evidence type="ECO:0000256" key="2">
    <source>
        <dbReference type="ARBA" id="ARBA00023002"/>
    </source>
</evidence>
<dbReference type="InterPro" id="IPR017896">
    <property type="entry name" value="4Fe4S_Fe-S-bd"/>
</dbReference>
<feature type="domain" description="4Fe-4S ferredoxin-type" evidence="5">
    <location>
        <begin position="264"/>
        <end position="293"/>
    </location>
</feature>
<dbReference type="InterPro" id="IPR017900">
    <property type="entry name" value="4Fe4S_Fe_S_CS"/>
</dbReference>
<evidence type="ECO:0000313" key="7">
    <source>
        <dbReference type="Proteomes" id="UP000216052"/>
    </source>
</evidence>
<keyword evidence="1" id="KW-0479">Metal-binding</keyword>
<evidence type="ECO:0000259" key="5">
    <source>
        <dbReference type="PROSITE" id="PS51379"/>
    </source>
</evidence>
<dbReference type="InterPro" id="IPR011894">
    <property type="entry name" value="PorC_KorC"/>
</dbReference>
<evidence type="ECO:0000256" key="1">
    <source>
        <dbReference type="ARBA" id="ARBA00022723"/>
    </source>
</evidence>
<dbReference type="PROSITE" id="PS51379">
    <property type="entry name" value="4FE4S_FER_2"/>
    <property type="match status" value="2"/>
</dbReference>
<dbReference type="PANTHER" id="PTHR43366">
    <property type="entry name" value="PYRUVATE SYNTHASE SUBUNIT PORC"/>
    <property type="match status" value="1"/>
</dbReference>
<dbReference type="SUPFAM" id="SSF54862">
    <property type="entry name" value="4Fe-4S ferredoxins"/>
    <property type="match status" value="1"/>
</dbReference>
<keyword evidence="7" id="KW-1185">Reference proteome</keyword>
<keyword evidence="4" id="KW-0411">Iron-sulfur</keyword>
<dbReference type="Gene3D" id="3.40.920.10">
    <property type="entry name" value="Pyruvate-ferredoxin oxidoreductase, PFOR, domain III"/>
    <property type="match status" value="1"/>
</dbReference>
<evidence type="ECO:0000313" key="6">
    <source>
        <dbReference type="EMBL" id="XFO74431.1"/>
    </source>
</evidence>
<evidence type="ECO:0000256" key="3">
    <source>
        <dbReference type="ARBA" id="ARBA00023004"/>
    </source>
</evidence>